<accession>A0AA35XZP5</accession>
<organism evidence="1 2">
    <name type="scientific">Lactuca saligna</name>
    <name type="common">Willowleaf lettuce</name>
    <dbReference type="NCBI Taxonomy" id="75948"/>
    <lineage>
        <taxon>Eukaryota</taxon>
        <taxon>Viridiplantae</taxon>
        <taxon>Streptophyta</taxon>
        <taxon>Embryophyta</taxon>
        <taxon>Tracheophyta</taxon>
        <taxon>Spermatophyta</taxon>
        <taxon>Magnoliopsida</taxon>
        <taxon>eudicotyledons</taxon>
        <taxon>Gunneridae</taxon>
        <taxon>Pentapetalae</taxon>
        <taxon>asterids</taxon>
        <taxon>campanulids</taxon>
        <taxon>Asterales</taxon>
        <taxon>Asteraceae</taxon>
        <taxon>Cichorioideae</taxon>
        <taxon>Cichorieae</taxon>
        <taxon>Lactucinae</taxon>
        <taxon>Lactuca</taxon>
    </lineage>
</organism>
<proteinExistence type="predicted"/>
<dbReference type="InterPro" id="IPR053022">
    <property type="entry name" value="Chloroplast_translocon_comp"/>
</dbReference>
<dbReference type="PANTHER" id="PTHR34457:SF3">
    <property type="entry name" value="PROTEIN TIC236, CHLOROPLASTIC"/>
    <property type="match status" value="1"/>
</dbReference>
<evidence type="ECO:0000313" key="2">
    <source>
        <dbReference type="Proteomes" id="UP001177003"/>
    </source>
</evidence>
<evidence type="ECO:0000313" key="1">
    <source>
        <dbReference type="EMBL" id="CAI9259260.1"/>
    </source>
</evidence>
<dbReference type="EMBL" id="OX465086">
    <property type="protein sequence ID" value="CAI9259260.1"/>
    <property type="molecule type" value="Genomic_DNA"/>
</dbReference>
<protein>
    <submittedName>
        <fullName evidence="1">Uncharacterized protein</fullName>
    </submittedName>
</protein>
<sequence>MGVRLYTRDNHIPVYGRAPIYDHKPVYGWCQENIKDPHFDSIWSIWNMFSSKSNTLVLEFTIVTLQIFKGRKPFKRLFTTVNLVHGCTKIVLLFSICFMTTSPLKTDFKTQFLGIFRILLKASKREQFGLSWKQIPRKSRTGKIVIDAIVSNPTLLVAQKRNYSWLGIPSIDGVLQKHFSNEEGIDNHTKIRRIAREQTAARMNEERDDAVREDAQMGHIVSNRGSNVLEGVDVLKKKTVNSLVFSMDEKLRWQDHHCMDAGVEFKLKRRKANGGDMLVAGITAKKRILEHSVSAAHA</sequence>
<dbReference type="AlphaFoldDB" id="A0AA35XZP5"/>
<gene>
    <name evidence="1" type="ORF">LSALG_LOCUS167</name>
</gene>
<dbReference type="PANTHER" id="PTHR34457">
    <property type="entry name" value="EMBRYO DEFECTIVE 2410"/>
    <property type="match status" value="1"/>
</dbReference>
<dbReference type="Proteomes" id="UP001177003">
    <property type="component" value="Chromosome 0"/>
</dbReference>
<keyword evidence="2" id="KW-1185">Reference proteome</keyword>
<reference evidence="1" key="1">
    <citation type="submission" date="2023-04" db="EMBL/GenBank/DDBJ databases">
        <authorList>
            <person name="Vijverberg K."/>
            <person name="Xiong W."/>
            <person name="Schranz E."/>
        </authorList>
    </citation>
    <scope>NUCLEOTIDE SEQUENCE</scope>
</reference>
<name>A0AA35XZP5_LACSI</name>